<evidence type="ECO:0000313" key="1">
    <source>
        <dbReference type="EMBL" id="UXI65944.1"/>
    </source>
</evidence>
<evidence type="ECO:0008006" key="3">
    <source>
        <dbReference type="Google" id="ProtNLM"/>
    </source>
</evidence>
<keyword evidence="2" id="KW-1185">Reference proteome</keyword>
<evidence type="ECO:0000313" key="2">
    <source>
        <dbReference type="Proteomes" id="UP001064632"/>
    </source>
</evidence>
<reference evidence="1" key="1">
    <citation type="submission" date="2022-09" db="EMBL/GenBank/DDBJ databases">
        <title>Tahibacter sp. nov., isolated from a fresh water.</title>
        <authorList>
            <person name="Baek J.H."/>
            <person name="Lee J.K."/>
            <person name="Kim J.M."/>
            <person name="Jeon C.O."/>
        </authorList>
    </citation>
    <scope>NUCLEOTIDE SEQUENCE</scope>
    <source>
        <strain evidence="1">W38</strain>
    </source>
</reference>
<sequence>MSSTHALHPHPTRHQLLKATGVALIAAGLILVTAVLPAEHGIDPTGIGRRLGLQRLSASAEPVVTATLPVSASTSPSPVTGSAPVAGSALRNAFVIQSLTPFRTGEMQVTLGPDQGAEIKAKMHKGNQFTFNWSSSAGAVEFDMHGEAVNAPKDAFTSYWKDETASGAGTFTAPFEGSHGWYWHNHGTQPVTVTVTVSGFYSELYRP</sequence>
<dbReference type="RefSeq" id="WP_261692939.1">
    <property type="nucleotide sequence ID" value="NZ_CP104694.1"/>
</dbReference>
<gene>
    <name evidence="1" type="ORF">N4264_14390</name>
</gene>
<name>A0ABY6B7H0_9GAMM</name>
<proteinExistence type="predicted"/>
<accession>A0ABY6B7H0</accession>
<dbReference type="EMBL" id="CP104694">
    <property type="protein sequence ID" value="UXI65944.1"/>
    <property type="molecule type" value="Genomic_DNA"/>
</dbReference>
<dbReference type="Proteomes" id="UP001064632">
    <property type="component" value="Chromosome"/>
</dbReference>
<organism evidence="1 2">
    <name type="scientific">Tahibacter amnicola</name>
    <dbReference type="NCBI Taxonomy" id="2976241"/>
    <lineage>
        <taxon>Bacteria</taxon>
        <taxon>Pseudomonadati</taxon>
        <taxon>Pseudomonadota</taxon>
        <taxon>Gammaproteobacteria</taxon>
        <taxon>Lysobacterales</taxon>
        <taxon>Rhodanobacteraceae</taxon>
        <taxon>Tahibacter</taxon>
    </lineage>
</organism>
<protein>
    <recommendedName>
        <fullName evidence="3">Secreted protein</fullName>
    </recommendedName>
</protein>